<accession>A0ABT2FGF6</accession>
<keyword evidence="1" id="KW-1133">Transmembrane helix</keyword>
<gene>
    <name evidence="2" type="ORF">L9G74_02565</name>
</gene>
<evidence type="ECO:0000256" key="1">
    <source>
        <dbReference type="SAM" id="Phobius"/>
    </source>
</evidence>
<organism evidence="2 3">
    <name type="scientific">Shewanella electrica</name>
    <dbReference type="NCBI Taxonomy" id="515560"/>
    <lineage>
        <taxon>Bacteria</taxon>
        <taxon>Pseudomonadati</taxon>
        <taxon>Pseudomonadota</taxon>
        <taxon>Gammaproteobacteria</taxon>
        <taxon>Alteromonadales</taxon>
        <taxon>Shewanellaceae</taxon>
        <taxon>Shewanella</taxon>
    </lineage>
</organism>
<reference evidence="3" key="1">
    <citation type="submission" date="2023-07" db="EMBL/GenBank/DDBJ databases">
        <title>Shewanella mangrovi sp. nov., an acetaldehyde- degrading bacterium isolated from mangrove sediment.</title>
        <authorList>
            <person name="Liu Y."/>
        </authorList>
    </citation>
    <scope>NUCLEOTIDE SEQUENCE [LARGE SCALE GENOMIC DNA]</scope>
    <source>
        <strain evidence="3">C32</strain>
    </source>
</reference>
<dbReference type="RefSeq" id="WP_238894724.1">
    <property type="nucleotide sequence ID" value="NZ_JAKOGG010000002.1"/>
</dbReference>
<feature type="transmembrane region" description="Helical" evidence="1">
    <location>
        <begin position="33"/>
        <end position="53"/>
    </location>
</feature>
<proteinExistence type="predicted"/>
<dbReference type="Proteomes" id="UP001201549">
    <property type="component" value="Unassembled WGS sequence"/>
</dbReference>
<name>A0ABT2FGF6_9GAMM</name>
<evidence type="ECO:0000313" key="3">
    <source>
        <dbReference type="Proteomes" id="UP001201549"/>
    </source>
</evidence>
<keyword evidence="1" id="KW-0472">Membrane</keyword>
<sequence>MGRMLFVPIILCLLWILFLRFFGIPLKKGKQGFIWIIGVSSLLIVMLTIALWLTR</sequence>
<dbReference type="EMBL" id="JAKOGG010000002">
    <property type="protein sequence ID" value="MCS4555311.1"/>
    <property type="molecule type" value="Genomic_DNA"/>
</dbReference>
<keyword evidence="1" id="KW-0812">Transmembrane</keyword>
<keyword evidence="3" id="KW-1185">Reference proteome</keyword>
<protein>
    <submittedName>
        <fullName evidence="2">Uncharacterized protein</fullName>
    </submittedName>
</protein>
<comment type="caution">
    <text evidence="2">The sequence shown here is derived from an EMBL/GenBank/DDBJ whole genome shotgun (WGS) entry which is preliminary data.</text>
</comment>
<evidence type="ECO:0000313" key="2">
    <source>
        <dbReference type="EMBL" id="MCS4555311.1"/>
    </source>
</evidence>